<evidence type="ECO:0000313" key="1">
    <source>
        <dbReference type="EMBL" id="GGS18031.1"/>
    </source>
</evidence>
<protein>
    <submittedName>
        <fullName evidence="1">Uncharacterized protein</fullName>
    </submittedName>
</protein>
<comment type="caution">
    <text evidence="1">The sequence shown here is derived from an EMBL/GenBank/DDBJ whole genome shotgun (WGS) entry which is preliminary data.</text>
</comment>
<name>A0A918L7J0_9ACTN</name>
<dbReference type="Proteomes" id="UP000606194">
    <property type="component" value="Unassembled WGS sequence"/>
</dbReference>
<evidence type="ECO:0000313" key="2">
    <source>
        <dbReference type="Proteomes" id="UP000606194"/>
    </source>
</evidence>
<accession>A0A918L7J0</accession>
<reference evidence="1" key="2">
    <citation type="submission" date="2020-09" db="EMBL/GenBank/DDBJ databases">
        <authorList>
            <person name="Sun Q."/>
            <person name="Ohkuma M."/>
        </authorList>
    </citation>
    <scope>NUCLEOTIDE SEQUENCE</scope>
    <source>
        <strain evidence="1">JCM 4386</strain>
    </source>
</reference>
<proteinExistence type="predicted"/>
<dbReference type="RefSeq" id="WP_190153050.1">
    <property type="nucleotide sequence ID" value="NZ_BMTL01000034.1"/>
</dbReference>
<gene>
    <name evidence="1" type="ORF">GCM10010269_66550</name>
</gene>
<dbReference type="AlphaFoldDB" id="A0A918L7J0"/>
<dbReference type="EMBL" id="BMTL01000034">
    <property type="protein sequence ID" value="GGS18031.1"/>
    <property type="molecule type" value="Genomic_DNA"/>
</dbReference>
<organism evidence="1 2">
    <name type="scientific">Streptomyces humidus</name>
    <dbReference type="NCBI Taxonomy" id="52259"/>
    <lineage>
        <taxon>Bacteria</taxon>
        <taxon>Bacillati</taxon>
        <taxon>Actinomycetota</taxon>
        <taxon>Actinomycetes</taxon>
        <taxon>Kitasatosporales</taxon>
        <taxon>Streptomycetaceae</taxon>
        <taxon>Streptomyces</taxon>
    </lineage>
</organism>
<reference evidence="1" key="1">
    <citation type="journal article" date="2014" name="Int. J. Syst. Evol. Microbiol.">
        <title>Complete genome sequence of Corynebacterium casei LMG S-19264T (=DSM 44701T), isolated from a smear-ripened cheese.</title>
        <authorList>
            <consortium name="US DOE Joint Genome Institute (JGI-PGF)"/>
            <person name="Walter F."/>
            <person name="Albersmeier A."/>
            <person name="Kalinowski J."/>
            <person name="Ruckert C."/>
        </authorList>
    </citation>
    <scope>NUCLEOTIDE SEQUENCE</scope>
    <source>
        <strain evidence="1">JCM 4386</strain>
    </source>
</reference>
<sequence length="57" mass="5957">MASRAGEGGIAFDGATLAAEAAASGRIDEYRVDAHRIVGPGSARGWSPGRIPFFPRR</sequence>
<keyword evidence="2" id="KW-1185">Reference proteome</keyword>